<protein>
    <submittedName>
        <fullName evidence="2">Thioredoxin family protein</fullName>
    </submittedName>
</protein>
<accession>A0ABS2WPZ1</accession>
<reference evidence="2" key="1">
    <citation type="submission" date="2021-02" db="EMBL/GenBank/DDBJ databases">
        <title>Sulfurospirillum tamanensis sp. nov.</title>
        <authorList>
            <person name="Frolova A."/>
            <person name="Merkel A."/>
            <person name="Slobodkin A."/>
        </authorList>
    </citation>
    <scope>NUCLEOTIDE SEQUENCE</scope>
    <source>
        <strain evidence="2">T05b</strain>
    </source>
</reference>
<sequence length="187" mass="21013">MALIESALVELGTPLQHFALEDPNGKAYGSKELMGKTGLLIYVVCNHCPYNQALWERLVEVAEFASKVDVGVVAINPNIHPNYPEDSPAHMLDKITEFNLPFPYLIDHRQKVARSLGATCTPDIFLFDGEDKLFYHGRVDDYWKDASKVKKEELRDAITLLFSGKQPPQEQMPSMGCSIKWTDTITG</sequence>
<comment type="caution">
    <text evidence="2">The sequence shown here is derived from an EMBL/GenBank/DDBJ whole genome shotgun (WGS) entry which is preliminary data.</text>
</comment>
<dbReference type="Proteomes" id="UP000703590">
    <property type="component" value="Unassembled WGS sequence"/>
</dbReference>
<dbReference type="CDD" id="cd02969">
    <property type="entry name" value="PRX_like1"/>
    <property type="match status" value="1"/>
</dbReference>
<feature type="domain" description="Thioredoxin" evidence="1">
    <location>
        <begin position="9"/>
        <end position="163"/>
    </location>
</feature>
<dbReference type="InterPro" id="IPR036249">
    <property type="entry name" value="Thioredoxin-like_sf"/>
</dbReference>
<dbReference type="InterPro" id="IPR013740">
    <property type="entry name" value="Redoxin"/>
</dbReference>
<keyword evidence="3" id="KW-1185">Reference proteome</keyword>
<dbReference type="SUPFAM" id="SSF52833">
    <property type="entry name" value="Thioredoxin-like"/>
    <property type="match status" value="1"/>
</dbReference>
<name>A0ABS2WPZ1_9BACT</name>
<dbReference type="PANTHER" id="PTHR43640">
    <property type="entry name" value="OS07G0260300 PROTEIN"/>
    <property type="match status" value="1"/>
</dbReference>
<evidence type="ECO:0000259" key="1">
    <source>
        <dbReference type="PROSITE" id="PS51352"/>
    </source>
</evidence>
<organism evidence="2 3">
    <name type="scientific">Sulfurospirillum tamanense</name>
    <dbReference type="NCBI Taxonomy" id="2813362"/>
    <lineage>
        <taxon>Bacteria</taxon>
        <taxon>Pseudomonadati</taxon>
        <taxon>Campylobacterota</taxon>
        <taxon>Epsilonproteobacteria</taxon>
        <taxon>Campylobacterales</taxon>
        <taxon>Sulfurospirillaceae</taxon>
        <taxon>Sulfurospirillum</taxon>
    </lineage>
</organism>
<dbReference type="Pfam" id="PF08534">
    <property type="entry name" value="Redoxin"/>
    <property type="match status" value="1"/>
</dbReference>
<dbReference type="InterPro" id="IPR013766">
    <property type="entry name" value="Thioredoxin_domain"/>
</dbReference>
<evidence type="ECO:0000313" key="2">
    <source>
        <dbReference type="EMBL" id="MBN2963734.1"/>
    </source>
</evidence>
<dbReference type="Gene3D" id="3.40.30.10">
    <property type="entry name" value="Glutaredoxin"/>
    <property type="match status" value="1"/>
</dbReference>
<reference evidence="2" key="2">
    <citation type="submission" date="2021-02" db="EMBL/GenBank/DDBJ databases">
        <authorList>
            <person name="Merkel A.Y."/>
        </authorList>
    </citation>
    <scope>NUCLEOTIDE SEQUENCE</scope>
    <source>
        <strain evidence="2">T05b</strain>
    </source>
</reference>
<evidence type="ECO:0000313" key="3">
    <source>
        <dbReference type="Proteomes" id="UP000703590"/>
    </source>
</evidence>
<dbReference type="InterPro" id="IPR047262">
    <property type="entry name" value="PRX-like1"/>
</dbReference>
<dbReference type="RefSeq" id="WP_205458176.1">
    <property type="nucleotide sequence ID" value="NZ_JAFHKK010000004.1"/>
</dbReference>
<dbReference type="PANTHER" id="PTHR43640:SF1">
    <property type="entry name" value="THIOREDOXIN-DEPENDENT PEROXIREDOXIN"/>
    <property type="match status" value="1"/>
</dbReference>
<dbReference type="EMBL" id="JAFHKK010000004">
    <property type="protein sequence ID" value="MBN2963734.1"/>
    <property type="molecule type" value="Genomic_DNA"/>
</dbReference>
<gene>
    <name evidence="2" type="ORF">JWV37_02985</name>
</gene>
<proteinExistence type="predicted"/>
<dbReference type="PROSITE" id="PS51352">
    <property type="entry name" value="THIOREDOXIN_2"/>
    <property type="match status" value="1"/>
</dbReference>